<feature type="compositionally biased region" description="Polar residues" evidence="1">
    <location>
        <begin position="13"/>
        <end position="39"/>
    </location>
</feature>
<dbReference type="EMBL" id="BMAO01014197">
    <property type="protein sequence ID" value="GFQ93490.1"/>
    <property type="molecule type" value="Genomic_DNA"/>
</dbReference>
<comment type="caution">
    <text evidence="2">The sequence shown here is derived from an EMBL/GenBank/DDBJ whole genome shotgun (WGS) entry which is preliminary data.</text>
</comment>
<dbReference type="SUPFAM" id="SSF57850">
    <property type="entry name" value="RING/U-box"/>
    <property type="match status" value="1"/>
</dbReference>
<keyword evidence="3" id="KW-1185">Reference proteome</keyword>
<evidence type="ECO:0000313" key="2">
    <source>
        <dbReference type="EMBL" id="GFQ93490.1"/>
    </source>
</evidence>
<evidence type="ECO:0000256" key="1">
    <source>
        <dbReference type="SAM" id="MobiDB-lite"/>
    </source>
</evidence>
<dbReference type="AlphaFoldDB" id="A0A8X6G015"/>
<proteinExistence type="predicted"/>
<name>A0A8X6G015_TRICU</name>
<dbReference type="Gene3D" id="3.30.40.10">
    <property type="entry name" value="Zinc/RING finger domain, C3HC4 (zinc finger)"/>
    <property type="match status" value="1"/>
</dbReference>
<feature type="compositionally biased region" description="Polar residues" evidence="1">
    <location>
        <begin position="86"/>
        <end position="96"/>
    </location>
</feature>
<organism evidence="2 3">
    <name type="scientific">Trichonephila clavata</name>
    <name type="common">Joro spider</name>
    <name type="synonym">Nephila clavata</name>
    <dbReference type="NCBI Taxonomy" id="2740835"/>
    <lineage>
        <taxon>Eukaryota</taxon>
        <taxon>Metazoa</taxon>
        <taxon>Ecdysozoa</taxon>
        <taxon>Arthropoda</taxon>
        <taxon>Chelicerata</taxon>
        <taxon>Arachnida</taxon>
        <taxon>Araneae</taxon>
        <taxon>Araneomorphae</taxon>
        <taxon>Entelegynae</taxon>
        <taxon>Araneoidea</taxon>
        <taxon>Nephilidae</taxon>
        <taxon>Trichonephila</taxon>
    </lineage>
</organism>
<gene>
    <name evidence="2" type="primary">AVEN_218728_1</name>
    <name evidence="2" type="ORF">TNCT_557151</name>
</gene>
<dbReference type="OrthoDB" id="1870062at2759"/>
<dbReference type="InterPro" id="IPR013083">
    <property type="entry name" value="Znf_RING/FYVE/PHD"/>
</dbReference>
<dbReference type="Proteomes" id="UP000887116">
    <property type="component" value="Unassembled WGS sequence"/>
</dbReference>
<reference evidence="2" key="1">
    <citation type="submission" date="2020-07" db="EMBL/GenBank/DDBJ databases">
        <title>Multicomponent nature underlies the extraordinary mechanical properties of spider dragline silk.</title>
        <authorList>
            <person name="Kono N."/>
            <person name="Nakamura H."/>
            <person name="Mori M."/>
            <person name="Yoshida Y."/>
            <person name="Ohtoshi R."/>
            <person name="Malay A.D."/>
            <person name="Moran D.A.P."/>
            <person name="Tomita M."/>
            <person name="Numata K."/>
            <person name="Arakawa K."/>
        </authorList>
    </citation>
    <scope>NUCLEOTIDE SEQUENCE</scope>
</reference>
<feature type="region of interest" description="Disordered" evidence="1">
    <location>
        <begin position="83"/>
        <end position="116"/>
    </location>
</feature>
<accession>A0A8X6G015</accession>
<sequence>MEVDPSSSPPIEENTNGEENQGDNSNSTPGSNEQVTESGTPLDDYSELWVNFKCVFCNQDFKQINHPKLLQCLHTACKSCIDSEANPESSGASSSAVIIKNRGKNFKTTAKKTEGQ</sequence>
<evidence type="ECO:0000313" key="3">
    <source>
        <dbReference type="Proteomes" id="UP000887116"/>
    </source>
</evidence>
<feature type="region of interest" description="Disordered" evidence="1">
    <location>
        <begin position="1"/>
        <end position="41"/>
    </location>
</feature>
<protein>
    <submittedName>
        <fullName evidence="2">Zf-RING_UBOX domain-containing protein</fullName>
    </submittedName>
</protein>